<reference evidence="3 4" key="1">
    <citation type="submission" date="2022-05" db="EMBL/GenBank/DDBJ databases">
        <authorList>
            <consortium name="Genoscope - CEA"/>
            <person name="William W."/>
        </authorList>
    </citation>
    <scope>NUCLEOTIDE SEQUENCE [LARGE SCALE GENOMIC DNA]</scope>
</reference>
<dbReference type="Proteomes" id="UP001159427">
    <property type="component" value="Unassembled WGS sequence"/>
</dbReference>
<gene>
    <name evidence="3" type="ORF">PEVE_00014711</name>
</gene>
<feature type="domain" description="BHLH" evidence="2">
    <location>
        <begin position="9"/>
        <end position="59"/>
    </location>
</feature>
<dbReference type="Pfam" id="PF00010">
    <property type="entry name" value="HLH"/>
    <property type="match status" value="1"/>
</dbReference>
<dbReference type="EMBL" id="CALNXI010002113">
    <property type="protein sequence ID" value="CAH3183157.1"/>
    <property type="molecule type" value="Genomic_DNA"/>
</dbReference>
<dbReference type="SMART" id="SM00353">
    <property type="entry name" value="HLH"/>
    <property type="match status" value="1"/>
</dbReference>
<protein>
    <recommendedName>
        <fullName evidence="2">BHLH domain-containing protein</fullName>
    </recommendedName>
</protein>
<accession>A0ABN8RUY1</accession>
<proteinExistence type="predicted"/>
<organism evidence="3 4">
    <name type="scientific">Porites evermanni</name>
    <dbReference type="NCBI Taxonomy" id="104178"/>
    <lineage>
        <taxon>Eukaryota</taxon>
        <taxon>Metazoa</taxon>
        <taxon>Cnidaria</taxon>
        <taxon>Anthozoa</taxon>
        <taxon>Hexacorallia</taxon>
        <taxon>Scleractinia</taxon>
        <taxon>Fungiina</taxon>
        <taxon>Poritidae</taxon>
        <taxon>Porites</taxon>
    </lineage>
</organism>
<dbReference type="PROSITE" id="PS50888">
    <property type="entry name" value="BHLH"/>
    <property type="match status" value="1"/>
</dbReference>
<dbReference type="InterPro" id="IPR011598">
    <property type="entry name" value="bHLH_dom"/>
</dbReference>
<dbReference type="SUPFAM" id="SSF47459">
    <property type="entry name" value="HLH, helix-loop-helix DNA-binding domain"/>
    <property type="match status" value="1"/>
</dbReference>
<sequence>MAERSRIQRSKVQKNKRERERIKALNKHFANLKVYLPNRNQITTKAEILQSAVEYIDFLEDMVQDFQEKELEKIETLTEPENRPSCRYSKHIKKSTLKMKNGGHCWENE</sequence>
<name>A0ABN8RUY1_9CNID</name>
<dbReference type="Gene3D" id="4.10.280.10">
    <property type="entry name" value="Helix-loop-helix DNA-binding domain"/>
    <property type="match status" value="1"/>
</dbReference>
<evidence type="ECO:0000256" key="1">
    <source>
        <dbReference type="SAM" id="MobiDB-lite"/>
    </source>
</evidence>
<dbReference type="PANTHER" id="PTHR23349">
    <property type="entry name" value="BASIC HELIX-LOOP-HELIX TRANSCRIPTION FACTOR, TWIST"/>
    <property type="match status" value="1"/>
</dbReference>
<dbReference type="InterPro" id="IPR036638">
    <property type="entry name" value="HLH_DNA-bd_sf"/>
</dbReference>
<evidence type="ECO:0000259" key="2">
    <source>
        <dbReference type="PROSITE" id="PS50888"/>
    </source>
</evidence>
<feature type="region of interest" description="Disordered" evidence="1">
    <location>
        <begin position="1"/>
        <end position="20"/>
    </location>
</feature>
<keyword evidence="4" id="KW-1185">Reference proteome</keyword>
<dbReference type="PANTHER" id="PTHR23349:SF111">
    <property type="entry name" value="BHLH DOMAIN-CONTAINING PROTEIN"/>
    <property type="match status" value="1"/>
</dbReference>
<dbReference type="InterPro" id="IPR050283">
    <property type="entry name" value="E-box_TF_Regulators"/>
</dbReference>
<evidence type="ECO:0000313" key="4">
    <source>
        <dbReference type="Proteomes" id="UP001159427"/>
    </source>
</evidence>
<comment type="caution">
    <text evidence="3">The sequence shown here is derived from an EMBL/GenBank/DDBJ whole genome shotgun (WGS) entry which is preliminary data.</text>
</comment>
<evidence type="ECO:0000313" key="3">
    <source>
        <dbReference type="EMBL" id="CAH3183157.1"/>
    </source>
</evidence>